<dbReference type="Proteomes" id="UP000599109">
    <property type="component" value="Unassembled WGS sequence"/>
</dbReference>
<dbReference type="AlphaFoldDB" id="A0A936Z2P3"/>
<protein>
    <recommendedName>
        <fullName evidence="4">DUF4149 domain-containing protein</fullName>
    </recommendedName>
</protein>
<reference evidence="2 3" key="1">
    <citation type="journal article" date="2017" name="Int. J. Syst. Evol. Microbiol.">
        <title>Ramlibacter monticola sp. nov., isolated from forest soil.</title>
        <authorList>
            <person name="Chaudhary D.K."/>
            <person name="Kim J."/>
        </authorList>
    </citation>
    <scope>NUCLEOTIDE SEQUENCE [LARGE SCALE GENOMIC DNA]</scope>
    <source>
        <strain evidence="2 3">KACC 19175</strain>
    </source>
</reference>
<keyword evidence="1" id="KW-0812">Transmembrane</keyword>
<feature type="transmembrane region" description="Helical" evidence="1">
    <location>
        <begin position="119"/>
        <end position="136"/>
    </location>
</feature>
<feature type="transmembrane region" description="Helical" evidence="1">
    <location>
        <begin position="72"/>
        <end position="91"/>
    </location>
</feature>
<keyword evidence="1" id="KW-0472">Membrane</keyword>
<proteinExistence type="predicted"/>
<dbReference type="RefSeq" id="WP_201675436.1">
    <property type="nucleotide sequence ID" value="NZ_JAEQNE010000004.1"/>
</dbReference>
<evidence type="ECO:0000313" key="3">
    <source>
        <dbReference type="Proteomes" id="UP000599109"/>
    </source>
</evidence>
<dbReference type="EMBL" id="JAEQNE010000004">
    <property type="protein sequence ID" value="MBL0392774.1"/>
    <property type="molecule type" value="Genomic_DNA"/>
</dbReference>
<keyword evidence="1" id="KW-1133">Transmembrane helix</keyword>
<sequence>MSFAIYPAFLFTVVLLITTTYFLLGGLPLLVLKHDVPLDASFIRGFFTVYYKAAFWAAVGACASFALWGRPAFAAGAAAFAWCATLLRRYLLPAMQQLGARIEANEGEAIQRFRRVHGAALLVNVAQLVVLVWGTLQLSKAV</sequence>
<name>A0A936Z2P3_9BURK</name>
<feature type="transmembrane region" description="Helical" evidence="1">
    <location>
        <begin position="42"/>
        <end position="66"/>
    </location>
</feature>
<organism evidence="2 3">
    <name type="scientific">Ramlibacter monticola</name>
    <dbReference type="NCBI Taxonomy" id="1926872"/>
    <lineage>
        <taxon>Bacteria</taxon>
        <taxon>Pseudomonadati</taxon>
        <taxon>Pseudomonadota</taxon>
        <taxon>Betaproteobacteria</taxon>
        <taxon>Burkholderiales</taxon>
        <taxon>Comamonadaceae</taxon>
        <taxon>Ramlibacter</taxon>
    </lineage>
</organism>
<feature type="transmembrane region" description="Helical" evidence="1">
    <location>
        <begin position="6"/>
        <end position="30"/>
    </location>
</feature>
<keyword evidence="3" id="KW-1185">Reference proteome</keyword>
<gene>
    <name evidence="2" type="ORF">JJ685_16680</name>
</gene>
<evidence type="ECO:0000256" key="1">
    <source>
        <dbReference type="SAM" id="Phobius"/>
    </source>
</evidence>
<comment type="caution">
    <text evidence="2">The sequence shown here is derived from an EMBL/GenBank/DDBJ whole genome shotgun (WGS) entry which is preliminary data.</text>
</comment>
<accession>A0A936Z2P3</accession>
<evidence type="ECO:0000313" key="2">
    <source>
        <dbReference type="EMBL" id="MBL0392774.1"/>
    </source>
</evidence>
<evidence type="ECO:0008006" key="4">
    <source>
        <dbReference type="Google" id="ProtNLM"/>
    </source>
</evidence>